<feature type="domain" description="Resolvase/invertase-type recombinase catalytic" evidence="3">
    <location>
        <begin position="71"/>
        <end position="222"/>
    </location>
</feature>
<dbReference type="InterPro" id="IPR025827">
    <property type="entry name" value="Zn_ribbon_recom_dom"/>
</dbReference>
<organism evidence="5 6">
    <name type="scientific">Agrobacterium vitis</name>
    <name type="common">Rhizobium vitis</name>
    <dbReference type="NCBI Taxonomy" id="373"/>
    <lineage>
        <taxon>Bacteria</taxon>
        <taxon>Pseudomonadati</taxon>
        <taxon>Pseudomonadota</taxon>
        <taxon>Alphaproteobacteria</taxon>
        <taxon>Hyphomicrobiales</taxon>
        <taxon>Rhizobiaceae</taxon>
        <taxon>Rhizobium/Agrobacterium group</taxon>
        <taxon>Agrobacterium</taxon>
    </lineage>
</organism>
<keyword evidence="1" id="KW-0175">Coiled coil</keyword>
<feature type="compositionally biased region" description="Polar residues" evidence="2">
    <location>
        <begin position="56"/>
        <end position="65"/>
    </location>
</feature>
<feature type="domain" description="Recombinase" evidence="4">
    <location>
        <begin position="227"/>
        <end position="356"/>
    </location>
</feature>
<dbReference type="Pfam" id="PF00239">
    <property type="entry name" value="Resolvase"/>
    <property type="match status" value="1"/>
</dbReference>
<dbReference type="InterPro" id="IPR036162">
    <property type="entry name" value="Resolvase-like_N_sf"/>
</dbReference>
<name>A0A368NUW2_AGRVI</name>
<evidence type="ECO:0000313" key="6">
    <source>
        <dbReference type="Proteomes" id="UP000436911"/>
    </source>
</evidence>
<dbReference type="SMART" id="SM00857">
    <property type="entry name" value="Resolvase"/>
    <property type="match status" value="1"/>
</dbReference>
<dbReference type="GO" id="GO:0003677">
    <property type="term" value="F:DNA binding"/>
    <property type="evidence" value="ECO:0007669"/>
    <property type="project" value="InterPro"/>
</dbReference>
<feature type="coiled-coil region" evidence="1">
    <location>
        <begin position="460"/>
        <end position="517"/>
    </location>
</feature>
<dbReference type="GO" id="GO:0000150">
    <property type="term" value="F:DNA strand exchange activity"/>
    <property type="evidence" value="ECO:0007669"/>
    <property type="project" value="InterPro"/>
</dbReference>
<dbReference type="Pfam" id="PF13408">
    <property type="entry name" value="Zn_ribbon_recom"/>
    <property type="match status" value="1"/>
</dbReference>
<dbReference type="EMBL" id="QUSG01000006">
    <property type="protein sequence ID" value="KAA3526813.1"/>
    <property type="molecule type" value="Genomic_DNA"/>
</dbReference>
<evidence type="ECO:0000256" key="2">
    <source>
        <dbReference type="SAM" id="MobiDB-lite"/>
    </source>
</evidence>
<feature type="compositionally biased region" description="Low complexity" evidence="2">
    <location>
        <begin position="33"/>
        <end position="45"/>
    </location>
</feature>
<feature type="region of interest" description="Disordered" evidence="2">
    <location>
        <begin position="1"/>
        <end position="65"/>
    </location>
</feature>
<dbReference type="Pfam" id="PF07508">
    <property type="entry name" value="Recombinase"/>
    <property type="match status" value="1"/>
</dbReference>
<dbReference type="InterPro" id="IPR038109">
    <property type="entry name" value="DNA_bind_recomb_sf"/>
</dbReference>
<comment type="caution">
    <text evidence="5">The sequence shown here is derived from an EMBL/GenBank/DDBJ whole genome shotgun (WGS) entry which is preliminary data.</text>
</comment>
<dbReference type="Proteomes" id="UP000436911">
    <property type="component" value="Unassembled WGS sequence"/>
</dbReference>
<dbReference type="InterPro" id="IPR011109">
    <property type="entry name" value="DNA_bind_recombinase_dom"/>
</dbReference>
<proteinExistence type="predicted"/>
<feature type="compositionally biased region" description="Polar residues" evidence="2">
    <location>
        <begin position="1"/>
        <end position="12"/>
    </location>
</feature>
<dbReference type="InterPro" id="IPR050639">
    <property type="entry name" value="SSR_resolvase"/>
</dbReference>
<dbReference type="PANTHER" id="PTHR30461">
    <property type="entry name" value="DNA-INVERTASE FROM LAMBDOID PROPHAGE"/>
    <property type="match status" value="1"/>
</dbReference>
<reference evidence="5 6" key="1">
    <citation type="submission" date="2018-08" db="EMBL/GenBank/DDBJ databases">
        <title>Genome sequencing of Agrobacterium vitis strain ICMP 10754.</title>
        <authorList>
            <person name="Visnovsky S.B."/>
            <person name="Pitman A.R."/>
        </authorList>
    </citation>
    <scope>NUCLEOTIDE SEQUENCE [LARGE SCALE GENOMIC DNA]</scope>
    <source>
        <strain evidence="5 6">ICMP 10754</strain>
    </source>
</reference>
<evidence type="ECO:0000259" key="4">
    <source>
        <dbReference type="PROSITE" id="PS51737"/>
    </source>
</evidence>
<evidence type="ECO:0000256" key="1">
    <source>
        <dbReference type="SAM" id="Coils"/>
    </source>
</evidence>
<gene>
    <name evidence="5" type="ORF">DXT89_12660</name>
</gene>
<dbReference type="AlphaFoldDB" id="A0A368NUW2"/>
<dbReference type="PANTHER" id="PTHR30461:SF23">
    <property type="entry name" value="DNA RECOMBINASE-RELATED"/>
    <property type="match status" value="1"/>
</dbReference>
<evidence type="ECO:0000313" key="5">
    <source>
        <dbReference type="EMBL" id="KAA3526813.1"/>
    </source>
</evidence>
<dbReference type="PROSITE" id="PS51736">
    <property type="entry name" value="RECOMBINASES_3"/>
    <property type="match status" value="1"/>
</dbReference>
<protein>
    <submittedName>
        <fullName evidence="5">Recombinase family protein</fullName>
    </submittedName>
</protein>
<dbReference type="InterPro" id="IPR006119">
    <property type="entry name" value="Resolv_N"/>
</dbReference>
<sequence>MDDPRNSTQRWSPFSRFTKRLIGMSRKKRIRQSENSSSDSSSSKRLSVEARRQQIEAPSSRPSIESTTNPAVFIYCRVSDNKSVKSDLSIPDQERQAKARAAENGWTVRKTFIEAGVSAKTADRPQFQLMIAEALDSSKPVQKIIVHSISRFARNVEDYNRVTNQLYENGVEVVSLTQQFSNDTGGFIAETTTAVFDEYHSRRTSTDVTRTMTAMAKEGYAVGGVQPLGYTLQADELNPRRKRVVVDENERPLAAKIFQLALYGNGDGPALGIKAIVNYLNSAGYRTRSGAPFSTNNIHSMLTNPIYMGRKVYNQNAKAKRWTPVAAEIVEIPVPPIITPDEFAELQKLLRSKNPRKGAAKTVSSPLLLSGLVHCECGATMTLRTGTGRSGAIYRYYHCSRVAKQGRNTCNGATVPEQQLDDFVVEAVIANVLVPDRLRGILDSMNEKIAVAGRRGEERANEIRVELEASERAYRNLLAAVASSESLGSEPILLSKLAELERDLTRHRNGLKVLMASGGNDVSITEQQINWFSNLIIKRLRKSNRASMKSYLAAVVARVEVGSDDISIAGRLSDLKGEITREANINVGLGSENAVRRYKRNWCTRQDSNL</sequence>
<accession>A0A368NUW2</accession>
<dbReference type="SUPFAM" id="SSF53041">
    <property type="entry name" value="Resolvase-like"/>
    <property type="match status" value="1"/>
</dbReference>
<dbReference type="Gene3D" id="3.40.50.1390">
    <property type="entry name" value="Resolvase, N-terminal catalytic domain"/>
    <property type="match status" value="1"/>
</dbReference>
<dbReference type="PROSITE" id="PS51737">
    <property type="entry name" value="RECOMBINASE_DNA_BIND"/>
    <property type="match status" value="1"/>
</dbReference>
<dbReference type="Gene3D" id="3.90.1750.20">
    <property type="entry name" value="Putative Large Serine Recombinase, Chain B, Domain 2"/>
    <property type="match status" value="1"/>
</dbReference>
<evidence type="ECO:0000259" key="3">
    <source>
        <dbReference type="PROSITE" id="PS51736"/>
    </source>
</evidence>
<dbReference type="CDD" id="cd00338">
    <property type="entry name" value="Ser_Recombinase"/>
    <property type="match status" value="1"/>
</dbReference>